<evidence type="ECO:0000313" key="3">
    <source>
        <dbReference type="Proteomes" id="UP001630127"/>
    </source>
</evidence>
<dbReference type="AlphaFoldDB" id="A0ABD3AU88"/>
<reference evidence="2 3" key="1">
    <citation type="submission" date="2024-11" db="EMBL/GenBank/DDBJ databases">
        <title>A near-complete genome assembly of Cinchona calisaya.</title>
        <authorList>
            <person name="Lian D.C."/>
            <person name="Zhao X.W."/>
            <person name="Wei L."/>
        </authorList>
    </citation>
    <scope>NUCLEOTIDE SEQUENCE [LARGE SCALE GENOMIC DNA]</scope>
    <source>
        <tissue evidence="2">Nenye</tissue>
    </source>
</reference>
<proteinExistence type="predicted"/>
<gene>
    <name evidence="2" type="ORF">ACH5RR_003243</name>
</gene>
<comment type="caution">
    <text evidence="2">The sequence shown here is derived from an EMBL/GenBank/DDBJ whole genome shotgun (WGS) entry which is preliminary data.</text>
</comment>
<accession>A0ABD3AU88</accession>
<name>A0ABD3AU88_9GENT</name>
<evidence type="ECO:0000313" key="2">
    <source>
        <dbReference type="EMBL" id="KAL3534782.1"/>
    </source>
</evidence>
<dbReference type="Proteomes" id="UP001630127">
    <property type="component" value="Unassembled WGS sequence"/>
</dbReference>
<protein>
    <submittedName>
        <fullName evidence="2">Uncharacterized protein</fullName>
    </submittedName>
</protein>
<evidence type="ECO:0000256" key="1">
    <source>
        <dbReference type="SAM" id="MobiDB-lite"/>
    </source>
</evidence>
<dbReference type="EMBL" id="JBJUIK010000002">
    <property type="protein sequence ID" value="KAL3534782.1"/>
    <property type="molecule type" value="Genomic_DNA"/>
</dbReference>
<keyword evidence="3" id="KW-1185">Reference proteome</keyword>
<organism evidence="2 3">
    <name type="scientific">Cinchona calisaya</name>
    <dbReference type="NCBI Taxonomy" id="153742"/>
    <lineage>
        <taxon>Eukaryota</taxon>
        <taxon>Viridiplantae</taxon>
        <taxon>Streptophyta</taxon>
        <taxon>Embryophyta</taxon>
        <taxon>Tracheophyta</taxon>
        <taxon>Spermatophyta</taxon>
        <taxon>Magnoliopsida</taxon>
        <taxon>eudicotyledons</taxon>
        <taxon>Gunneridae</taxon>
        <taxon>Pentapetalae</taxon>
        <taxon>asterids</taxon>
        <taxon>lamiids</taxon>
        <taxon>Gentianales</taxon>
        <taxon>Rubiaceae</taxon>
        <taxon>Cinchonoideae</taxon>
        <taxon>Cinchoneae</taxon>
        <taxon>Cinchona</taxon>
    </lineage>
</organism>
<sequence>MPQRRNPMILRRTKKSLRARNFYVIKTIKACNHKNQCQNNPQRTGLKLRQRHQQRKPGKEAPLFTANEREHGNRNMDGTHFAGNNGPSHGTALAMKEPPDNLGAPEHSDVLVFDSDEENSKQKVAIPDDNTLMGQIPYD</sequence>
<feature type="compositionally biased region" description="Basic residues" evidence="1">
    <location>
        <begin position="46"/>
        <end position="56"/>
    </location>
</feature>
<feature type="region of interest" description="Disordered" evidence="1">
    <location>
        <begin position="36"/>
        <end position="139"/>
    </location>
</feature>